<comment type="caution">
    <text evidence="2">The sequence shown here is derived from an EMBL/GenBank/DDBJ whole genome shotgun (WGS) entry which is preliminary data.</text>
</comment>
<organism evidence="2 3">
    <name type="scientific">Ridgeia piscesae</name>
    <name type="common">Tubeworm</name>
    <dbReference type="NCBI Taxonomy" id="27915"/>
    <lineage>
        <taxon>Eukaryota</taxon>
        <taxon>Metazoa</taxon>
        <taxon>Spiralia</taxon>
        <taxon>Lophotrochozoa</taxon>
        <taxon>Annelida</taxon>
        <taxon>Polychaeta</taxon>
        <taxon>Sedentaria</taxon>
        <taxon>Canalipalpata</taxon>
        <taxon>Sabellida</taxon>
        <taxon>Siboglinidae</taxon>
        <taxon>Ridgeia</taxon>
    </lineage>
</organism>
<dbReference type="GO" id="GO:0008081">
    <property type="term" value="F:phosphoric diester hydrolase activity"/>
    <property type="evidence" value="ECO:0007669"/>
    <property type="project" value="InterPro"/>
</dbReference>
<dbReference type="PANTHER" id="PTHR13593:SF113">
    <property type="entry name" value="SI:DKEY-266F7.9"/>
    <property type="match status" value="1"/>
</dbReference>
<sequence>MITVEELIIQSLYYRLVVTRIRRDSATPAGSTEAADESGPSEGAPKSETSNDVDATGSRAATDGAVCLRDGSLPADVSVSVAPPLQTVLDTGEVLLCRRTVVSCETQTSWSCLANGGLPLSLPSSSQVDLLGGIPMVWGSQPVIDVSDIDDVSVVQLQQMGDNRQRIVAMFSHQGDNRQGAPAGKIDPRPTMTPTDGEGDSLEGFSATPPVRQSSTEVTHNRSTDHEIDSGVWDVMSGRDSRNNTMDLSQDLRQAISGWPCESTPLSCPVARARRQDDGASSTEVDTGDAHAKRRLTYKVFNVNDAASPSEGATSEPARGTEVVWQSPEHRHSLTRTVHSGSVTSIQYEAELDAQRPSSIRSLARLCTTNAEENTPPHGQLSTSKDVARHQGAASVGIVTNDADGYRGLPNIDFDAKRQPSQNEAIATLLSIMINENRDGDEQQLRCRSDETLSRRQPKLAESPCGSDDASSVFSYDMSFDSKFETSTESLVTAMASEAAEEYVRYPDWMGELPPALKALPLTQLAIPGSHISLAVERHMHTDMDFSKCDYDMADFLRKLPNLSVFNDFRSLMKRVWKAWMPKQWLSIGKQLAAGVRYFDVKVCTYRSAFYGEHGLYSRCLAKYMREMRTFLDAHPQEVAILHFQRLSQLEKSEKRRLVTSLFQIFGAKMAKSVVLARTSLADMRRHRKQVIVIFNHADLDDLANHIFAGLIWSDQLVDGTPATSRSVSELIPHLDSMYSGEMTSRDLGRLHVTRAVLCPDMSMVFGEFQHRSMRELTSRETTPALARWLQCRPLVNVVAVDFAGTGDIVGIVIRLNHAKKTVTDV</sequence>
<keyword evidence="3" id="KW-1185">Reference proteome</keyword>
<feature type="compositionally biased region" description="Basic and acidic residues" evidence="1">
    <location>
        <begin position="219"/>
        <end position="229"/>
    </location>
</feature>
<feature type="region of interest" description="Disordered" evidence="1">
    <location>
        <begin position="174"/>
        <end position="236"/>
    </location>
</feature>
<feature type="region of interest" description="Disordered" evidence="1">
    <location>
        <begin position="25"/>
        <end position="58"/>
    </location>
</feature>
<evidence type="ECO:0000313" key="2">
    <source>
        <dbReference type="EMBL" id="KAK2173406.1"/>
    </source>
</evidence>
<proteinExistence type="predicted"/>
<dbReference type="InterPro" id="IPR017946">
    <property type="entry name" value="PLC-like_Pdiesterase_TIM-brl"/>
</dbReference>
<dbReference type="EMBL" id="JAODUO010000878">
    <property type="protein sequence ID" value="KAK2173406.1"/>
    <property type="molecule type" value="Genomic_DNA"/>
</dbReference>
<dbReference type="SUPFAM" id="SSF51695">
    <property type="entry name" value="PLC-like phosphodiesterases"/>
    <property type="match status" value="1"/>
</dbReference>
<evidence type="ECO:0000256" key="1">
    <source>
        <dbReference type="SAM" id="MobiDB-lite"/>
    </source>
</evidence>
<gene>
    <name evidence="2" type="ORF">NP493_877g01046</name>
</gene>
<feature type="region of interest" description="Disordered" evidence="1">
    <location>
        <begin position="306"/>
        <end position="332"/>
    </location>
</feature>
<accession>A0AAD9KLD8</accession>
<reference evidence="2" key="1">
    <citation type="journal article" date="2023" name="Mol. Biol. Evol.">
        <title>Third-Generation Sequencing Reveals the Adaptive Role of the Epigenome in Three Deep-Sea Polychaetes.</title>
        <authorList>
            <person name="Perez M."/>
            <person name="Aroh O."/>
            <person name="Sun Y."/>
            <person name="Lan Y."/>
            <person name="Juniper S.K."/>
            <person name="Young C.R."/>
            <person name="Angers B."/>
            <person name="Qian P.Y."/>
        </authorList>
    </citation>
    <scope>NUCLEOTIDE SEQUENCE</scope>
    <source>
        <strain evidence="2">R07B-5</strain>
    </source>
</reference>
<evidence type="ECO:0000313" key="3">
    <source>
        <dbReference type="Proteomes" id="UP001209878"/>
    </source>
</evidence>
<dbReference type="GO" id="GO:0006629">
    <property type="term" value="P:lipid metabolic process"/>
    <property type="evidence" value="ECO:0007669"/>
    <property type="project" value="InterPro"/>
</dbReference>
<dbReference type="PANTHER" id="PTHR13593">
    <property type="match status" value="1"/>
</dbReference>
<dbReference type="AlphaFoldDB" id="A0AAD9KLD8"/>
<protein>
    <submittedName>
        <fullName evidence="2">Uncharacterized protein</fullName>
    </submittedName>
</protein>
<dbReference type="Proteomes" id="UP001209878">
    <property type="component" value="Unassembled WGS sequence"/>
</dbReference>
<dbReference type="Gene3D" id="3.20.20.190">
    <property type="entry name" value="Phosphatidylinositol (PI) phosphodiesterase"/>
    <property type="match status" value="1"/>
</dbReference>
<dbReference type="InterPro" id="IPR051057">
    <property type="entry name" value="PI-PLC_domain"/>
</dbReference>
<name>A0AAD9KLD8_RIDPI</name>